<dbReference type="AlphaFoldDB" id="A0A0A9GPS0"/>
<reference evidence="2" key="1">
    <citation type="submission" date="2014-09" db="EMBL/GenBank/DDBJ databases">
        <authorList>
            <person name="Magalhaes I.L.F."/>
            <person name="Oliveira U."/>
            <person name="Santos F.R."/>
            <person name="Vidigal T.H.D.A."/>
            <person name="Brescovit A.D."/>
            <person name="Santos A.J."/>
        </authorList>
    </citation>
    <scope>NUCLEOTIDE SEQUENCE</scope>
    <source>
        <tissue evidence="2">Shoot tissue taken approximately 20 cm above the soil surface</tissue>
    </source>
</reference>
<accession>A0A0A9GPS0</accession>
<keyword evidence="1" id="KW-0812">Transmembrane</keyword>
<evidence type="ECO:0000256" key="1">
    <source>
        <dbReference type="SAM" id="Phobius"/>
    </source>
</evidence>
<name>A0A0A9GPS0_ARUDO</name>
<organism evidence="2">
    <name type="scientific">Arundo donax</name>
    <name type="common">Giant reed</name>
    <name type="synonym">Donax arundinaceus</name>
    <dbReference type="NCBI Taxonomy" id="35708"/>
    <lineage>
        <taxon>Eukaryota</taxon>
        <taxon>Viridiplantae</taxon>
        <taxon>Streptophyta</taxon>
        <taxon>Embryophyta</taxon>
        <taxon>Tracheophyta</taxon>
        <taxon>Spermatophyta</taxon>
        <taxon>Magnoliopsida</taxon>
        <taxon>Liliopsida</taxon>
        <taxon>Poales</taxon>
        <taxon>Poaceae</taxon>
        <taxon>PACMAD clade</taxon>
        <taxon>Arundinoideae</taxon>
        <taxon>Arundineae</taxon>
        <taxon>Arundo</taxon>
    </lineage>
</organism>
<proteinExistence type="predicted"/>
<feature type="transmembrane region" description="Helical" evidence="1">
    <location>
        <begin position="6"/>
        <end position="26"/>
    </location>
</feature>
<sequence>MQMSSAVVNFYSCISFFFGKHFLLFLNLMAPLKYFEQVLEEAAGGC</sequence>
<keyword evidence="1" id="KW-1133">Transmembrane helix</keyword>
<protein>
    <submittedName>
        <fullName evidence="2">Uncharacterized protein</fullName>
    </submittedName>
</protein>
<keyword evidence="1" id="KW-0472">Membrane</keyword>
<reference evidence="2" key="2">
    <citation type="journal article" date="2015" name="Data Brief">
        <title>Shoot transcriptome of the giant reed, Arundo donax.</title>
        <authorList>
            <person name="Barrero R.A."/>
            <person name="Guerrero F.D."/>
            <person name="Moolhuijzen P."/>
            <person name="Goolsby J.A."/>
            <person name="Tidwell J."/>
            <person name="Bellgard S.E."/>
            <person name="Bellgard M.I."/>
        </authorList>
    </citation>
    <scope>NUCLEOTIDE SEQUENCE</scope>
    <source>
        <tissue evidence="2">Shoot tissue taken approximately 20 cm above the soil surface</tissue>
    </source>
</reference>
<dbReference type="EMBL" id="GBRH01172467">
    <property type="protein sequence ID" value="JAE25429.1"/>
    <property type="molecule type" value="Transcribed_RNA"/>
</dbReference>
<evidence type="ECO:0000313" key="2">
    <source>
        <dbReference type="EMBL" id="JAE25429.1"/>
    </source>
</evidence>